<dbReference type="InterPro" id="IPR001296">
    <property type="entry name" value="Glyco_trans_1"/>
</dbReference>
<keyword evidence="2" id="KW-0808">Transferase</keyword>
<dbReference type="PANTHER" id="PTHR12526">
    <property type="entry name" value="GLYCOSYLTRANSFERASE"/>
    <property type="match status" value="1"/>
</dbReference>
<dbReference type="Pfam" id="PF00534">
    <property type="entry name" value="Glycos_transf_1"/>
    <property type="match status" value="1"/>
</dbReference>
<keyword evidence="3" id="KW-1185">Reference proteome</keyword>
<dbReference type="CDD" id="cd03801">
    <property type="entry name" value="GT4_PimA-like"/>
    <property type="match status" value="1"/>
</dbReference>
<dbReference type="EMBL" id="RBIN01000004">
    <property type="protein sequence ID" value="RKR04254.1"/>
    <property type="molecule type" value="Genomic_DNA"/>
</dbReference>
<dbReference type="GO" id="GO:1901135">
    <property type="term" value="P:carbohydrate derivative metabolic process"/>
    <property type="evidence" value="ECO:0007669"/>
    <property type="project" value="UniProtKB-ARBA"/>
</dbReference>
<comment type="caution">
    <text evidence="2">The sequence shown here is derived from an EMBL/GenBank/DDBJ whole genome shotgun (WGS) entry which is preliminary data.</text>
</comment>
<evidence type="ECO:0000313" key="3">
    <source>
        <dbReference type="Proteomes" id="UP000281975"/>
    </source>
</evidence>
<proteinExistence type="predicted"/>
<evidence type="ECO:0000313" key="2">
    <source>
        <dbReference type="EMBL" id="RKR04254.1"/>
    </source>
</evidence>
<dbReference type="SUPFAM" id="SSF53756">
    <property type="entry name" value="UDP-Glycosyltransferase/glycogen phosphorylase"/>
    <property type="match status" value="1"/>
</dbReference>
<dbReference type="Proteomes" id="UP000281975">
    <property type="component" value="Unassembled WGS sequence"/>
</dbReference>
<dbReference type="GO" id="GO:0016757">
    <property type="term" value="F:glycosyltransferase activity"/>
    <property type="evidence" value="ECO:0007669"/>
    <property type="project" value="InterPro"/>
</dbReference>
<protein>
    <submittedName>
        <fullName evidence="2">Glycosyltransferase involved in cell wall biosynthesis</fullName>
    </submittedName>
</protein>
<feature type="domain" description="Glycosyl transferase family 1" evidence="1">
    <location>
        <begin position="173"/>
        <end position="307"/>
    </location>
</feature>
<evidence type="ECO:0000259" key="1">
    <source>
        <dbReference type="Pfam" id="PF00534"/>
    </source>
</evidence>
<gene>
    <name evidence="2" type="ORF">C7446_1458</name>
</gene>
<name>A0A420WX08_9GAMM</name>
<sequence>MAHLVSLKNLGGVERYFLRFVSEYKRAMSLDVLLQTEQVHPFLREALTSKGHPIHSIKGPSSFKLPELFGVRARYQKKLIERVDPQAILVWNKLAGNPLAMLDDHPVFHYEHGTAWTATRTREVDDYLQLLSGVVAVSHAAYRMLQLRCGLAESVPALTLHNAIEVPECHAEHPEGRFRLGFAGRLKGLKAPMVALETFRAVHNELPEAELWIAGEGPLEPVLRDWVNRWQLQDNVRFCGLVNDMSAFYTGLDAFICPSWREPFGLVAQEAIAYGVPAIVSNVDGLPEALQDAGNGAILEPTRPRSALARYGELCVQGPDEVFSPSDNDLVTARVLDPEEAARKLIEWAHDPEQRRRIGRHAREQLEREQNLTRYGDQLMDFIKSASAIGSDLGKL</sequence>
<dbReference type="Gene3D" id="3.40.50.2000">
    <property type="entry name" value="Glycogen Phosphorylase B"/>
    <property type="match status" value="1"/>
</dbReference>
<accession>A0A420WX08</accession>
<organism evidence="2 3">
    <name type="scientific">Kushneria sinocarnis</name>
    <dbReference type="NCBI Taxonomy" id="595502"/>
    <lineage>
        <taxon>Bacteria</taxon>
        <taxon>Pseudomonadati</taxon>
        <taxon>Pseudomonadota</taxon>
        <taxon>Gammaproteobacteria</taxon>
        <taxon>Oceanospirillales</taxon>
        <taxon>Halomonadaceae</taxon>
        <taxon>Kushneria</taxon>
    </lineage>
</organism>
<dbReference type="AlphaFoldDB" id="A0A420WX08"/>
<reference evidence="2 3" key="1">
    <citation type="submission" date="2018-10" db="EMBL/GenBank/DDBJ databases">
        <title>Genomic Encyclopedia of Type Strains, Phase IV (KMG-IV): sequencing the most valuable type-strain genomes for metagenomic binning, comparative biology and taxonomic classification.</title>
        <authorList>
            <person name="Goeker M."/>
        </authorList>
    </citation>
    <scope>NUCLEOTIDE SEQUENCE [LARGE SCALE GENOMIC DNA]</scope>
    <source>
        <strain evidence="2 3">DSM 23229</strain>
    </source>
</reference>